<dbReference type="AlphaFoldDB" id="A0A1D2NI30"/>
<dbReference type="PANTHER" id="PTHR32123">
    <property type="entry name" value="BICD FAMILY-LIKE CARGO ADAPTER"/>
    <property type="match status" value="1"/>
</dbReference>
<dbReference type="STRING" id="48709.A0A1D2NI30"/>
<name>A0A1D2NI30_ORCCI</name>
<sequence>MVSAMKQLEEYVIAMANRTEEADIHEQLMQKEKDLLLAAELGKALLEKNEELSRQNERITEEYTQKLEEKKWLDKCNFVKDDFILDITDLDVVDGCVV</sequence>
<gene>
    <name evidence="3" type="ORF">Ocin01_01766</name>
</gene>
<evidence type="ECO:0000313" key="4">
    <source>
        <dbReference type="Proteomes" id="UP000094527"/>
    </source>
</evidence>
<protein>
    <submittedName>
        <fullName evidence="3">Bicaudal D-related protein</fullName>
    </submittedName>
</protein>
<proteinExistence type="predicted"/>
<dbReference type="Proteomes" id="UP000094527">
    <property type="component" value="Unassembled WGS sequence"/>
</dbReference>
<feature type="coiled-coil region" evidence="2">
    <location>
        <begin position="38"/>
        <end position="69"/>
    </location>
</feature>
<accession>A0A1D2NI30</accession>
<evidence type="ECO:0000256" key="1">
    <source>
        <dbReference type="ARBA" id="ARBA00023054"/>
    </source>
</evidence>
<comment type="caution">
    <text evidence="3">The sequence shown here is derived from an EMBL/GenBank/DDBJ whole genome shotgun (WGS) entry which is preliminary data.</text>
</comment>
<dbReference type="InterPro" id="IPR051149">
    <property type="entry name" value="Spindly/BICDR_Dynein_Adapter"/>
</dbReference>
<keyword evidence="1 2" id="KW-0175">Coiled coil</keyword>
<reference evidence="3 4" key="1">
    <citation type="journal article" date="2016" name="Genome Biol. Evol.">
        <title>Gene Family Evolution Reflects Adaptation to Soil Environmental Stressors in the Genome of the Collembolan Orchesella cincta.</title>
        <authorList>
            <person name="Faddeeva-Vakhrusheva A."/>
            <person name="Derks M.F."/>
            <person name="Anvar S.Y."/>
            <person name="Agamennone V."/>
            <person name="Suring W."/>
            <person name="Smit S."/>
            <person name="van Straalen N.M."/>
            <person name="Roelofs D."/>
        </authorList>
    </citation>
    <scope>NUCLEOTIDE SEQUENCE [LARGE SCALE GENOMIC DNA]</scope>
    <source>
        <tissue evidence="3">Mixed pool</tissue>
    </source>
</reference>
<evidence type="ECO:0000313" key="3">
    <source>
        <dbReference type="EMBL" id="ODN04930.1"/>
    </source>
</evidence>
<dbReference type="PANTHER" id="PTHR32123:SF13">
    <property type="entry name" value="BICAUDAL D-RELATED PROTEIN HOMOLOG"/>
    <property type="match status" value="1"/>
</dbReference>
<evidence type="ECO:0000256" key="2">
    <source>
        <dbReference type="SAM" id="Coils"/>
    </source>
</evidence>
<organism evidence="3 4">
    <name type="scientific">Orchesella cincta</name>
    <name type="common">Springtail</name>
    <name type="synonym">Podura cincta</name>
    <dbReference type="NCBI Taxonomy" id="48709"/>
    <lineage>
        <taxon>Eukaryota</taxon>
        <taxon>Metazoa</taxon>
        <taxon>Ecdysozoa</taxon>
        <taxon>Arthropoda</taxon>
        <taxon>Hexapoda</taxon>
        <taxon>Collembola</taxon>
        <taxon>Entomobryomorpha</taxon>
        <taxon>Entomobryoidea</taxon>
        <taxon>Orchesellidae</taxon>
        <taxon>Orchesellinae</taxon>
        <taxon>Orchesella</taxon>
    </lineage>
</organism>
<keyword evidence="4" id="KW-1185">Reference proteome</keyword>
<dbReference type="EMBL" id="LJIJ01000033">
    <property type="protein sequence ID" value="ODN04930.1"/>
    <property type="molecule type" value="Genomic_DNA"/>
</dbReference>
<dbReference type="OrthoDB" id="9451547at2759"/>